<dbReference type="InParanoid" id="B4LX67"/>
<proteinExistence type="predicted"/>
<accession>B4LX67</accession>
<dbReference type="Pfam" id="PF02958">
    <property type="entry name" value="EcKL"/>
    <property type="match status" value="1"/>
</dbReference>
<sequence>MSAEASKPDASPKNVPDWVRAEKFVDVLKESVKGFSKIKSFKVNSGSAAGENYSTVMLRLNIDVELEDGAVKSVSYMLKVPHQMEMFQAMMEHTKSIFDIERNMYNIHVPEMEQMYRNAGVDIKFGAQAYTVKGAETEYLLLEDLAPRGFKNSNRLEGLDQVHTEAALRKLSMWHAASAVRVANKGVYPDQLMVGFYKEENRVMISEMNKQMAQNFLKCCATYEGNEEYIEKVRALQPKLNDELFKKANMDANEFNALNHGDCWSNNMMFSHDSFGKIKETYLVDFQLPKFGSVAQDLYYFLLSSTKFEDKLTKFDYYIKFYHENLSENLRLLKYPKVVPTLRDIHLSLFKHGIWGFITATTVMSGILLDPTEVANIENFLSDSAEGNEFKTLLYSNARYRKHIQAVLPWLHNRGALEI</sequence>
<name>B4LX67_DROVI</name>
<dbReference type="SMART" id="SM00587">
    <property type="entry name" value="CHK"/>
    <property type="match status" value="1"/>
</dbReference>
<feature type="domain" description="CHK kinase-like" evidence="1">
    <location>
        <begin position="140"/>
        <end position="332"/>
    </location>
</feature>
<dbReference type="STRING" id="7244.B4LX67"/>
<gene>
    <name evidence="2" type="primary">Dvir\GJ23756</name>
    <name evidence="2" type="ORF">Dvir_GJ23756</name>
</gene>
<dbReference type="PANTHER" id="PTHR11012">
    <property type="entry name" value="PROTEIN KINASE-LIKE DOMAIN-CONTAINING"/>
    <property type="match status" value="1"/>
</dbReference>
<dbReference type="PANTHER" id="PTHR11012:SF6">
    <property type="entry name" value="CHK DOMAIN OV1-RELATED"/>
    <property type="match status" value="1"/>
</dbReference>
<dbReference type="OrthoDB" id="191037at2759"/>
<keyword evidence="3" id="KW-1185">Reference proteome</keyword>
<dbReference type="EMBL" id="CH940650">
    <property type="protein sequence ID" value="EDW66719.1"/>
    <property type="molecule type" value="Genomic_DNA"/>
</dbReference>
<keyword evidence="2" id="KW-0808">Transferase</keyword>
<dbReference type="SUPFAM" id="SSF56112">
    <property type="entry name" value="Protein kinase-like (PK-like)"/>
    <property type="match status" value="1"/>
</dbReference>
<dbReference type="PhylomeDB" id="B4LX67"/>
<dbReference type="HOGENOM" id="CLU_010718_0_0_1"/>
<evidence type="ECO:0000313" key="3">
    <source>
        <dbReference type="Proteomes" id="UP000008792"/>
    </source>
</evidence>
<dbReference type="AlphaFoldDB" id="B4LX67"/>
<dbReference type="InterPro" id="IPR015897">
    <property type="entry name" value="CHK_kinase-like"/>
</dbReference>
<dbReference type="InterPro" id="IPR011009">
    <property type="entry name" value="Kinase-like_dom_sf"/>
</dbReference>
<dbReference type="InterPro" id="IPR004119">
    <property type="entry name" value="EcKL"/>
</dbReference>
<dbReference type="eggNOG" id="ENOG502RZD1">
    <property type="taxonomic scope" value="Eukaryota"/>
</dbReference>
<evidence type="ECO:0000259" key="1">
    <source>
        <dbReference type="SMART" id="SM00587"/>
    </source>
</evidence>
<dbReference type="Gene3D" id="3.90.1200.10">
    <property type="match status" value="1"/>
</dbReference>
<organism evidence="2 3">
    <name type="scientific">Drosophila virilis</name>
    <name type="common">Fruit fly</name>
    <dbReference type="NCBI Taxonomy" id="7244"/>
    <lineage>
        <taxon>Eukaryota</taxon>
        <taxon>Metazoa</taxon>
        <taxon>Ecdysozoa</taxon>
        <taxon>Arthropoda</taxon>
        <taxon>Hexapoda</taxon>
        <taxon>Insecta</taxon>
        <taxon>Pterygota</taxon>
        <taxon>Neoptera</taxon>
        <taxon>Endopterygota</taxon>
        <taxon>Diptera</taxon>
        <taxon>Brachycera</taxon>
        <taxon>Muscomorpha</taxon>
        <taxon>Ephydroidea</taxon>
        <taxon>Drosophilidae</taxon>
        <taxon>Drosophila</taxon>
    </lineage>
</organism>
<evidence type="ECO:0000313" key="2">
    <source>
        <dbReference type="EMBL" id="EDW66719.1"/>
    </source>
</evidence>
<dbReference type="KEGG" id="dvi:6630492"/>
<dbReference type="GO" id="GO:0016740">
    <property type="term" value="F:transferase activity"/>
    <property type="evidence" value="ECO:0007669"/>
    <property type="project" value="UniProtKB-KW"/>
</dbReference>
<reference evidence="2 3" key="1">
    <citation type="journal article" date="2007" name="Nature">
        <title>Evolution of genes and genomes on the Drosophila phylogeny.</title>
        <authorList>
            <consortium name="Drosophila 12 Genomes Consortium"/>
            <person name="Clark A.G."/>
            <person name="Eisen M.B."/>
            <person name="Smith D.R."/>
            <person name="Bergman C.M."/>
            <person name="Oliver B."/>
            <person name="Markow T.A."/>
            <person name="Kaufman T.C."/>
            <person name="Kellis M."/>
            <person name="Gelbart W."/>
            <person name="Iyer V.N."/>
            <person name="Pollard D.A."/>
            <person name="Sackton T.B."/>
            <person name="Larracuente A.M."/>
            <person name="Singh N.D."/>
            <person name="Abad J.P."/>
            <person name="Abt D.N."/>
            <person name="Adryan B."/>
            <person name="Aguade M."/>
            <person name="Akashi H."/>
            <person name="Anderson W.W."/>
            <person name="Aquadro C.F."/>
            <person name="Ardell D.H."/>
            <person name="Arguello R."/>
            <person name="Artieri C.G."/>
            <person name="Barbash D.A."/>
            <person name="Barker D."/>
            <person name="Barsanti P."/>
            <person name="Batterham P."/>
            <person name="Batzoglou S."/>
            <person name="Begun D."/>
            <person name="Bhutkar A."/>
            <person name="Blanco E."/>
            <person name="Bosak S.A."/>
            <person name="Bradley R.K."/>
            <person name="Brand A.D."/>
            <person name="Brent M.R."/>
            <person name="Brooks A.N."/>
            <person name="Brown R.H."/>
            <person name="Butlin R.K."/>
            <person name="Caggese C."/>
            <person name="Calvi B.R."/>
            <person name="Bernardo de Carvalho A."/>
            <person name="Caspi A."/>
            <person name="Castrezana S."/>
            <person name="Celniker S.E."/>
            <person name="Chang J.L."/>
            <person name="Chapple C."/>
            <person name="Chatterji S."/>
            <person name="Chinwalla A."/>
            <person name="Civetta A."/>
            <person name="Clifton S.W."/>
            <person name="Comeron J.M."/>
            <person name="Costello J.C."/>
            <person name="Coyne J.A."/>
            <person name="Daub J."/>
            <person name="David R.G."/>
            <person name="Delcher A.L."/>
            <person name="Delehaunty K."/>
            <person name="Do C.B."/>
            <person name="Ebling H."/>
            <person name="Edwards K."/>
            <person name="Eickbush T."/>
            <person name="Evans J.D."/>
            <person name="Filipski A."/>
            <person name="Findeiss S."/>
            <person name="Freyhult E."/>
            <person name="Fulton L."/>
            <person name="Fulton R."/>
            <person name="Garcia A.C."/>
            <person name="Gardiner A."/>
            <person name="Garfield D.A."/>
            <person name="Garvin B.E."/>
            <person name="Gibson G."/>
            <person name="Gilbert D."/>
            <person name="Gnerre S."/>
            <person name="Godfrey J."/>
            <person name="Good R."/>
            <person name="Gotea V."/>
            <person name="Gravely B."/>
            <person name="Greenberg A.J."/>
            <person name="Griffiths-Jones S."/>
            <person name="Gross S."/>
            <person name="Guigo R."/>
            <person name="Gustafson E.A."/>
            <person name="Haerty W."/>
            <person name="Hahn M.W."/>
            <person name="Halligan D.L."/>
            <person name="Halpern A.L."/>
            <person name="Halter G.M."/>
            <person name="Han M.V."/>
            <person name="Heger A."/>
            <person name="Hillier L."/>
            <person name="Hinrichs A.S."/>
            <person name="Holmes I."/>
            <person name="Hoskins R.A."/>
            <person name="Hubisz M.J."/>
            <person name="Hultmark D."/>
            <person name="Huntley M.A."/>
            <person name="Jaffe D.B."/>
            <person name="Jagadeeshan S."/>
            <person name="Jeck W.R."/>
            <person name="Johnson J."/>
            <person name="Jones C.D."/>
            <person name="Jordan W.C."/>
            <person name="Karpen G.H."/>
            <person name="Kataoka E."/>
            <person name="Keightley P.D."/>
            <person name="Kheradpour P."/>
            <person name="Kirkness E.F."/>
            <person name="Koerich L.B."/>
            <person name="Kristiansen K."/>
            <person name="Kudrna D."/>
            <person name="Kulathinal R.J."/>
            <person name="Kumar S."/>
            <person name="Kwok R."/>
            <person name="Lander E."/>
            <person name="Langley C.H."/>
            <person name="Lapoint R."/>
            <person name="Lazzaro B.P."/>
            <person name="Lee S.J."/>
            <person name="Levesque L."/>
            <person name="Li R."/>
            <person name="Lin C.F."/>
            <person name="Lin M.F."/>
            <person name="Lindblad-Toh K."/>
            <person name="Llopart A."/>
            <person name="Long M."/>
            <person name="Low L."/>
            <person name="Lozovsky E."/>
            <person name="Lu J."/>
            <person name="Luo M."/>
            <person name="Machado C.A."/>
            <person name="Makalowski W."/>
            <person name="Marzo M."/>
            <person name="Matsuda M."/>
            <person name="Matzkin L."/>
            <person name="McAllister B."/>
            <person name="McBride C.S."/>
            <person name="McKernan B."/>
            <person name="McKernan K."/>
            <person name="Mendez-Lago M."/>
            <person name="Minx P."/>
            <person name="Mollenhauer M.U."/>
            <person name="Montooth K."/>
            <person name="Mount S.M."/>
            <person name="Mu X."/>
            <person name="Myers E."/>
            <person name="Negre B."/>
            <person name="Newfeld S."/>
            <person name="Nielsen R."/>
            <person name="Noor M.A."/>
            <person name="O'Grady P."/>
            <person name="Pachter L."/>
            <person name="Papaceit M."/>
            <person name="Parisi M.J."/>
            <person name="Parisi M."/>
            <person name="Parts L."/>
            <person name="Pedersen J.S."/>
            <person name="Pesole G."/>
            <person name="Phillippy A.M."/>
            <person name="Ponting C.P."/>
            <person name="Pop M."/>
            <person name="Porcelli D."/>
            <person name="Powell J.R."/>
            <person name="Prohaska S."/>
            <person name="Pruitt K."/>
            <person name="Puig M."/>
            <person name="Quesneville H."/>
            <person name="Ram K.R."/>
            <person name="Rand D."/>
            <person name="Rasmussen M.D."/>
            <person name="Reed L.K."/>
            <person name="Reenan R."/>
            <person name="Reily A."/>
            <person name="Remington K.A."/>
            <person name="Rieger T.T."/>
            <person name="Ritchie M.G."/>
            <person name="Robin C."/>
            <person name="Rogers Y.H."/>
            <person name="Rohde C."/>
            <person name="Rozas J."/>
            <person name="Rubenfield M.J."/>
            <person name="Ruiz A."/>
            <person name="Russo S."/>
            <person name="Salzberg S.L."/>
            <person name="Sanchez-Gracia A."/>
            <person name="Saranga D.J."/>
            <person name="Sato H."/>
            <person name="Schaeffer S.W."/>
            <person name="Schatz M.C."/>
            <person name="Schlenke T."/>
            <person name="Schwartz R."/>
            <person name="Segarra C."/>
            <person name="Singh R.S."/>
            <person name="Sirot L."/>
            <person name="Sirota M."/>
            <person name="Sisneros N.B."/>
            <person name="Smith C.D."/>
            <person name="Smith T.F."/>
            <person name="Spieth J."/>
            <person name="Stage D.E."/>
            <person name="Stark A."/>
            <person name="Stephan W."/>
            <person name="Strausberg R.L."/>
            <person name="Strempel S."/>
            <person name="Sturgill D."/>
            <person name="Sutton G."/>
            <person name="Sutton G.G."/>
            <person name="Tao W."/>
            <person name="Teichmann S."/>
            <person name="Tobari Y.N."/>
            <person name="Tomimura Y."/>
            <person name="Tsolas J.M."/>
            <person name="Valente V.L."/>
            <person name="Venter E."/>
            <person name="Venter J.C."/>
            <person name="Vicario S."/>
            <person name="Vieira F.G."/>
            <person name="Vilella A.J."/>
            <person name="Villasante A."/>
            <person name="Walenz B."/>
            <person name="Wang J."/>
            <person name="Wasserman M."/>
            <person name="Watts T."/>
            <person name="Wilson D."/>
            <person name="Wilson R.K."/>
            <person name="Wing R.A."/>
            <person name="Wolfner M.F."/>
            <person name="Wong A."/>
            <person name="Wong G.K."/>
            <person name="Wu C.I."/>
            <person name="Wu G."/>
            <person name="Yamamoto D."/>
            <person name="Yang H.P."/>
            <person name="Yang S.P."/>
            <person name="Yorke J.A."/>
            <person name="Yoshida K."/>
            <person name="Zdobnov E."/>
            <person name="Zhang P."/>
            <person name="Zhang Y."/>
            <person name="Zimin A.V."/>
            <person name="Baldwin J."/>
            <person name="Abdouelleil A."/>
            <person name="Abdulkadir J."/>
            <person name="Abebe A."/>
            <person name="Abera B."/>
            <person name="Abreu J."/>
            <person name="Acer S.C."/>
            <person name="Aftuck L."/>
            <person name="Alexander A."/>
            <person name="An P."/>
            <person name="Anderson E."/>
            <person name="Anderson S."/>
            <person name="Arachi H."/>
            <person name="Azer M."/>
            <person name="Bachantsang P."/>
            <person name="Barry A."/>
            <person name="Bayul T."/>
            <person name="Berlin A."/>
            <person name="Bessette D."/>
            <person name="Bloom T."/>
            <person name="Blye J."/>
            <person name="Boguslavskiy L."/>
            <person name="Bonnet C."/>
            <person name="Boukhgalter B."/>
            <person name="Bourzgui I."/>
            <person name="Brown A."/>
            <person name="Cahill P."/>
            <person name="Channer S."/>
            <person name="Cheshatsang Y."/>
            <person name="Chuda L."/>
            <person name="Citroen M."/>
            <person name="Collymore A."/>
            <person name="Cooke P."/>
            <person name="Costello M."/>
            <person name="D'Aco K."/>
            <person name="Daza R."/>
            <person name="De Haan G."/>
            <person name="DeGray S."/>
            <person name="DeMaso C."/>
            <person name="Dhargay N."/>
            <person name="Dooley K."/>
            <person name="Dooley E."/>
            <person name="Doricent M."/>
            <person name="Dorje P."/>
            <person name="Dorjee K."/>
            <person name="Dupes A."/>
            <person name="Elong R."/>
            <person name="Falk J."/>
            <person name="Farina A."/>
            <person name="Faro S."/>
            <person name="Ferguson D."/>
            <person name="Fisher S."/>
            <person name="Foley C.D."/>
            <person name="Franke A."/>
            <person name="Friedrich D."/>
            <person name="Gadbois L."/>
            <person name="Gearin G."/>
            <person name="Gearin C.R."/>
            <person name="Giannoukos G."/>
            <person name="Goode T."/>
            <person name="Graham J."/>
            <person name="Grandbois E."/>
            <person name="Grewal S."/>
            <person name="Gyaltsen K."/>
            <person name="Hafez N."/>
            <person name="Hagos B."/>
            <person name="Hall J."/>
            <person name="Henson C."/>
            <person name="Hollinger A."/>
            <person name="Honan T."/>
            <person name="Huard M.D."/>
            <person name="Hughes L."/>
            <person name="Hurhula B."/>
            <person name="Husby M.E."/>
            <person name="Kamat A."/>
            <person name="Kanga B."/>
            <person name="Kashin S."/>
            <person name="Khazanovich D."/>
            <person name="Kisner P."/>
            <person name="Lance K."/>
            <person name="Lara M."/>
            <person name="Lee W."/>
            <person name="Lennon N."/>
            <person name="Letendre F."/>
            <person name="LeVine R."/>
            <person name="Lipovsky A."/>
            <person name="Liu X."/>
            <person name="Liu J."/>
            <person name="Liu S."/>
            <person name="Lokyitsang T."/>
            <person name="Lokyitsang Y."/>
            <person name="Lubonja R."/>
            <person name="Lui A."/>
            <person name="MacDonald P."/>
            <person name="Magnisalis V."/>
            <person name="Maru K."/>
            <person name="Matthews C."/>
            <person name="McCusker W."/>
            <person name="McDonough S."/>
            <person name="Mehta T."/>
            <person name="Meldrim J."/>
            <person name="Meneus L."/>
            <person name="Mihai O."/>
            <person name="Mihalev A."/>
            <person name="Mihova T."/>
            <person name="Mittelman R."/>
            <person name="Mlenga V."/>
            <person name="Montmayeur A."/>
            <person name="Mulrain L."/>
            <person name="Navidi A."/>
            <person name="Naylor J."/>
            <person name="Negash T."/>
            <person name="Nguyen T."/>
            <person name="Nguyen N."/>
            <person name="Nicol R."/>
            <person name="Norbu C."/>
            <person name="Norbu N."/>
            <person name="Novod N."/>
            <person name="O'Neill B."/>
            <person name="Osman S."/>
            <person name="Markiewicz E."/>
            <person name="Oyono O.L."/>
            <person name="Patti C."/>
            <person name="Phunkhang P."/>
            <person name="Pierre F."/>
            <person name="Priest M."/>
            <person name="Raghuraman S."/>
            <person name="Rege F."/>
            <person name="Reyes R."/>
            <person name="Rise C."/>
            <person name="Rogov P."/>
            <person name="Ross K."/>
            <person name="Ryan E."/>
            <person name="Settipalli S."/>
            <person name="Shea T."/>
            <person name="Sherpa N."/>
            <person name="Shi L."/>
            <person name="Shih D."/>
            <person name="Sparrow T."/>
            <person name="Spaulding J."/>
            <person name="Stalker J."/>
            <person name="Stange-Thomann N."/>
            <person name="Stavropoulos S."/>
            <person name="Stone C."/>
            <person name="Strader C."/>
            <person name="Tesfaye S."/>
            <person name="Thomson T."/>
            <person name="Thoulutsang Y."/>
            <person name="Thoulutsang D."/>
            <person name="Topham K."/>
            <person name="Topping I."/>
            <person name="Tsamla T."/>
            <person name="Vassiliev H."/>
            <person name="Vo A."/>
            <person name="Wangchuk T."/>
            <person name="Wangdi T."/>
            <person name="Weiand M."/>
            <person name="Wilkinson J."/>
            <person name="Wilson A."/>
            <person name="Yadav S."/>
            <person name="Young G."/>
            <person name="Yu Q."/>
            <person name="Zembek L."/>
            <person name="Zhong D."/>
            <person name="Zimmer A."/>
            <person name="Zwirko Z."/>
            <person name="Jaffe D.B."/>
            <person name="Alvarez P."/>
            <person name="Brockman W."/>
            <person name="Butler J."/>
            <person name="Chin C."/>
            <person name="Gnerre S."/>
            <person name="Grabherr M."/>
            <person name="Kleber M."/>
            <person name="Mauceli E."/>
            <person name="MacCallum I."/>
        </authorList>
    </citation>
    <scope>NUCLEOTIDE SEQUENCE [LARGE SCALE GENOMIC DNA]</scope>
    <source>
        <strain evidence="3">Tucson 15010-1051.87</strain>
    </source>
</reference>
<dbReference type="Proteomes" id="UP000008792">
    <property type="component" value="Unassembled WGS sequence"/>
</dbReference>
<protein>
    <recommendedName>
        <fullName evidence="1">CHK kinase-like domain-containing protein</fullName>
    </recommendedName>
</protein>
<dbReference type="OMA" id="ENYSTVM"/>